<dbReference type="KEGG" id="azc:AZC_4424"/>
<evidence type="ECO:0000256" key="1">
    <source>
        <dbReference type="ARBA" id="ARBA00004651"/>
    </source>
</evidence>
<keyword evidence="8" id="KW-1185">Reference proteome</keyword>
<dbReference type="InterPro" id="IPR050833">
    <property type="entry name" value="Poly_Biosynth_Transport"/>
</dbReference>
<keyword evidence="4 6" id="KW-1133">Transmembrane helix</keyword>
<evidence type="ECO:0000256" key="5">
    <source>
        <dbReference type="ARBA" id="ARBA00023136"/>
    </source>
</evidence>
<evidence type="ECO:0000256" key="6">
    <source>
        <dbReference type="SAM" id="Phobius"/>
    </source>
</evidence>
<feature type="transmembrane region" description="Helical" evidence="6">
    <location>
        <begin position="310"/>
        <end position="334"/>
    </location>
</feature>
<reference evidence="7 8" key="6">
    <citation type="journal article" date="2011" name="Appl. Environ. Microbiol.">
        <title>Involvement of the azorhizobial chromosome partition gene (parA) in the onset of bacteroid differentiation during Sesbania rostrata stem nodule development.</title>
        <authorList>
            <person name="Liu CT."/>
            <person name="Lee KB."/>
            <person name="Wang YS."/>
            <person name="Peng MH."/>
            <person name="Lee KT."/>
            <person name="Suzuki S."/>
            <person name="Suzuki T."/>
            <person name="Oyaizu H."/>
        </authorList>
    </citation>
    <scope>NUCLEOTIDE SEQUENCE [LARGE SCALE GENOMIC DNA]</scope>
    <source>
        <strain evidence="8">ATCC 43989 / DSM 5975 / JCM 20966 / LMG 6465 / NBRC 14845 / NCIMB 13405 / ORS 571</strain>
    </source>
</reference>
<reference evidence="7 8" key="4">
    <citation type="journal article" date="2009" name="Appl. Environ. Microbiol.">
        <title>Comparative genome-wide transcriptional profiling of Azorhizobium caulinodans ORS571 grown under free-living and symbiotic conditions.</title>
        <authorList>
            <person name="Tsukada S."/>
            <person name="Aono T."/>
            <person name="Akiba N."/>
            <person name="Lee KB."/>
            <person name="Liu CT."/>
            <person name="Toyazaki H."/>
            <person name="Oyaizu H."/>
        </authorList>
    </citation>
    <scope>NUCLEOTIDE SEQUENCE [LARGE SCALE GENOMIC DNA]</scope>
    <source>
        <strain evidence="8">ATCC 43989 / DSM 5975 / JCM 20966 / LMG 6465 / NBRC 14845 / NCIMB 13405 / ORS 571</strain>
    </source>
</reference>
<keyword evidence="5 6" id="KW-0472">Membrane</keyword>
<dbReference type="PANTHER" id="PTHR30250:SF11">
    <property type="entry name" value="O-ANTIGEN TRANSPORTER-RELATED"/>
    <property type="match status" value="1"/>
</dbReference>
<dbReference type="Proteomes" id="UP000000270">
    <property type="component" value="Chromosome"/>
</dbReference>
<evidence type="ECO:0000256" key="4">
    <source>
        <dbReference type="ARBA" id="ARBA00022989"/>
    </source>
</evidence>
<reference evidence="7 8" key="1">
    <citation type="journal article" date="2007" name="Appl. Environ. Microbiol.">
        <title>Rhizobial factors required for stem nodule maturation and maintenance in Sesbania rostrata-Azorhizobium caulinodans ORS571 symbiosis.</title>
        <authorList>
            <person name="Suzuki S."/>
            <person name="Aono T."/>
            <person name="Lee KB."/>
            <person name="Suzuki T."/>
            <person name="Liu CT."/>
            <person name="Miwa H."/>
            <person name="Wakao S."/>
            <person name="Iki T."/>
            <person name="Oyaizu H."/>
        </authorList>
    </citation>
    <scope>NUCLEOTIDE SEQUENCE [LARGE SCALE GENOMIC DNA]</scope>
    <source>
        <strain evidence="8">ATCC 43989 / DSM 5975 / JCM 20966 / LMG 6465 / NBRC 14845 / NCIMB 13405 / ORS 571</strain>
    </source>
</reference>
<dbReference type="STRING" id="438753.AZC_4424"/>
<comment type="subcellular location">
    <subcellularLocation>
        <location evidence="1">Cell membrane</location>
        <topology evidence="1">Multi-pass membrane protein</topology>
    </subcellularLocation>
</comment>
<feature type="transmembrane region" description="Helical" evidence="6">
    <location>
        <begin position="49"/>
        <end position="68"/>
    </location>
</feature>
<evidence type="ECO:0000256" key="3">
    <source>
        <dbReference type="ARBA" id="ARBA00022692"/>
    </source>
</evidence>
<reference evidence="7 8" key="5">
    <citation type="journal article" date="2010" name="Appl. Environ. Microbiol.">
        <title>phrR-like gene praR of Azorhizobium caulinodans ORS571 is essential for symbiosis with Sesbania rostrata and is involved in expression of reb genes.</title>
        <authorList>
            <person name="Akiba N."/>
            <person name="Aono T."/>
            <person name="Toyazaki H."/>
            <person name="Sato S."/>
            <person name="Oyaizu H."/>
        </authorList>
    </citation>
    <scope>NUCLEOTIDE SEQUENCE [LARGE SCALE GENOMIC DNA]</scope>
    <source>
        <strain evidence="8">ATCC 43989 / DSM 5975 / JCM 20966 / LMG 6465 / NBRC 14845 / NCIMB 13405 / ORS 571</strain>
    </source>
</reference>
<dbReference type="RefSeq" id="WP_012172943.1">
    <property type="nucleotide sequence ID" value="NC_009937.1"/>
</dbReference>
<gene>
    <name evidence="7" type="ordered locus">AZC_4424</name>
</gene>
<evidence type="ECO:0000256" key="2">
    <source>
        <dbReference type="ARBA" id="ARBA00022475"/>
    </source>
</evidence>
<protein>
    <submittedName>
        <fullName evidence="7">Putative membrane protein</fullName>
    </submittedName>
</protein>
<feature type="transmembrane region" description="Helical" evidence="6">
    <location>
        <begin position="89"/>
        <end position="111"/>
    </location>
</feature>
<dbReference type="PANTHER" id="PTHR30250">
    <property type="entry name" value="PST FAMILY PREDICTED COLANIC ACID TRANSPORTER"/>
    <property type="match status" value="1"/>
</dbReference>
<proteinExistence type="predicted"/>
<sequence length="428" mass="44684">MMALRSLLRLALSHWAYAAALVVRGLELVGKLGLYMLAARVLGAHDAGLFFLCITWVGLISTLARGGFEKAIMRHMAAELALGRVAEAHRALFGGVASAFAGGALATLFTLLLAQPLSTHVFGQPELGPSLALSAAVILPQTLCIVIGHGLSGLNRGVASQFVQNGLWPVITLATVAAGVQSLDGMLLALAFANAASTACGVALILTHRHTPPSEDEAQAPDALPPLWRTAFPLGMVEVVQVSLNSIPVLVLGVFAPPSDVGAFSVASRISMLIWVVILSIGTIAAPNFASLHRIGAWDRLRALNRRVRLVVGLCGLPVIAAMMLFPTFLLHLIGPGFEMARPALLVMSVGQLVNCLLPCQDILLAMTGHGGVLRWLNAGQLATCCLLGAVLIPLYGMMGAAALTALFIAQGAIGTTLAARRLLPRAV</sequence>
<name>A8HWF1_AZOC5</name>
<dbReference type="AlphaFoldDB" id="A8HWF1"/>
<dbReference type="EMBL" id="AP009384">
    <property type="protein sequence ID" value="BAF90422.1"/>
    <property type="molecule type" value="Genomic_DNA"/>
</dbReference>
<dbReference type="eggNOG" id="COG2244">
    <property type="taxonomic scope" value="Bacteria"/>
</dbReference>
<reference evidence="7 8" key="3">
    <citation type="journal article" date="2008" name="BMC Genomics">
        <title>The genome of the versatile nitrogen fixer Azorhizobium caulinodans ORS571.</title>
        <authorList>
            <person name="Lee KB."/>
            <person name="Backer P.D."/>
            <person name="Aono T."/>
            <person name="Liu CT."/>
            <person name="Suzuki S."/>
            <person name="Suzuki T."/>
            <person name="Kaneko T."/>
            <person name="Yamada M."/>
            <person name="Tabata S."/>
            <person name="Kupfer D.M."/>
            <person name="Najar F.Z."/>
            <person name="Wiley G.B."/>
            <person name="Roe B."/>
            <person name="Binnewies T.T."/>
            <person name="Ussery D.W."/>
            <person name="D'Haeze W."/>
            <person name="Herder J.D."/>
            <person name="Gevers D."/>
            <person name="Vereecke D."/>
            <person name="Holsters M."/>
            <person name="Oyaizu H."/>
        </authorList>
    </citation>
    <scope>NUCLEOTIDE SEQUENCE [LARGE SCALE GENOMIC DNA]</scope>
    <source>
        <strain evidence="8">ATCC 43989 / DSM 5975 / JCM 20966 / LMG 6465 / NBRC 14845 / NCIMB 13405 / ORS 571</strain>
    </source>
</reference>
<keyword evidence="3 6" id="KW-0812">Transmembrane</keyword>
<feature type="transmembrane region" description="Helical" evidence="6">
    <location>
        <begin position="131"/>
        <end position="150"/>
    </location>
</feature>
<evidence type="ECO:0000313" key="7">
    <source>
        <dbReference type="EMBL" id="BAF90422.1"/>
    </source>
</evidence>
<dbReference type="Pfam" id="PF01943">
    <property type="entry name" value="Polysacc_synt"/>
    <property type="match status" value="1"/>
</dbReference>
<feature type="transmembrane region" description="Helical" evidence="6">
    <location>
        <begin position="340"/>
        <end position="360"/>
    </location>
</feature>
<accession>A8HWF1</accession>
<feature type="transmembrane region" description="Helical" evidence="6">
    <location>
        <begin position="162"/>
        <end position="180"/>
    </location>
</feature>
<dbReference type="InterPro" id="IPR002797">
    <property type="entry name" value="Polysacc_synth"/>
</dbReference>
<reference evidence="8" key="2">
    <citation type="submission" date="2007-04" db="EMBL/GenBank/DDBJ databases">
        <title>Complete genome sequence of the nitrogen-fixing bacterium Azorhizobium caulinodans ORS571.</title>
        <authorList>
            <person name="Lee K.B."/>
            <person name="Backer P.D."/>
            <person name="Aono T."/>
            <person name="Liu C.T."/>
            <person name="Suzuki S."/>
            <person name="Suzuki T."/>
            <person name="Kaneko T."/>
            <person name="Yamada M."/>
            <person name="Tabata S."/>
            <person name="Kupfer D.M."/>
            <person name="Najar F.Z."/>
            <person name="Wiley G.B."/>
            <person name="Roe B."/>
            <person name="Binnewies T."/>
            <person name="Ussery D."/>
            <person name="Vereecke D."/>
            <person name="Gevers D."/>
            <person name="Holsters M."/>
            <person name="Oyaizu H."/>
        </authorList>
    </citation>
    <scope>NUCLEOTIDE SEQUENCE [LARGE SCALE GENOMIC DNA]</scope>
    <source>
        <strain evidence="8">ATCC 43989 / DSM 5975 / JCM 20966 / LMG 6465 / NBRC 14845 / NCIMB 13405 / ORS 571</strain>
    </source>
</reference>
<feature type="transmembrane region" description="Helical" evidence="6">
    <location>
        <begin position="186"/>
        <end position="206"/>
    </location>
</feature>
<organism evidence="7 8">
    <name type="scientific">Azorhizobium caulinodans (strain ATCC 43989 / DSM 5975 / JCM 20966 / LMG 6465 / NBRC 14845 / NCIMB 13405 / ORS 571)</name>
    <dbReference type="NCBI Taxonomy" id="438753"/>
    <lineage>
        <taxon>Bacteria</taxon>
        <taxon>Pseudomonadati</taxon>
        <taxon>Pseudomonadota</taxon>
        <taxon>Alphaproteobacteria</taxon>
        <taxon>Hyphomicrobiales</taxon>
        <taxon>Xanthobacteraceae</taxon>
        <taxon>Azorhizobium</taxon>
    </lineage>
</organism>
<dbReference type="HOGENOM" id="CLU_022017_5_3_5"/>
<feature type="transmembrane region" description="Helical" evidence="6">
    <location>
        <begin position="272"/>
        <end position="290"/>
    </location>
</feature>
<evidence type="ECO:0000313" key="8">
    <source>
        <dbReference type="Proteomes" id="UP000000270"/>
    </source>
</evidence>
<dbReference type="GO" id="GO:0005886">
    <property type="term" value="C:plasma membrane"/>
    <property type="evidence" value="ECO:0007669"/>
    <property type="project" value="UniProtKB-SubCell"/>
</dbReference>
<feature type="transmembrane region" description="Helical" evidence="6">
    <location>
        <begin position="227"/>
        <end position="252"/>
    </location>
</feature>
<keyword evidence="2" id="KW-1003">Cell membrane</keyword>